<comment type="caution">
    <text evidence="2">The sequence shown here is derived from an EMBL/GenBank/DDBJ whole genome shotgun (WGS) entry which is preliminary data.</text>
</comment>
<feature type="region of interest" description="Disordered" evidence="1">
    <location>
        <begin position="1"/>
        <end position="40"/>
    </location>
</feature>
<evidence type="ECO:0000256" key="1">
    <source>
        <dbReference type="SAM" id="MobiDB-lite"/>
    </source>
</evidence>
<evidence type="ECO:0000313" key="3">
    <source>
        <dbReference type="Proteomes" id="UP001153148"/>
    </source>
</evidence>
<sequence length="121" mass="13096">MAAISVSSPATNPGPQITTTRNKESRYKGKRVYPSIPNQPSEAGAHFMFELAKTVLTKAGGNSSTSLFTQASTSQNHHGPHRALHICAFQIGLYALGLHNCVSPNWLSRTYSSHVSWITGE</sequence>
<proteinExistence type="predicted"/>
<keyword evidence="3" id="KW-1185">Reference proteome</keyword>
<dbReference type="Proteomes" id="UP001153148">
    <property type="component" value="Unassembled WGS sequence"/>
</dbReference>
<dbReference type="EMBL" id="CAJPIN010115617">
    <property type="protein sequence ID" value="CAG2069080.1"/>
    <property type="molecule type" value="Genomic_DNA"/>
</dbReference>
<protein>
    <submittedName>
        <fullName evidence="2">Uncharacterized protein</fullName>
    </submittedName>
</protein>
<dbReference type="PANTHER" id="PTHR22619:SF1">
    <property type="entry name" value="ZINC FINGER SWIM DOMAIN-CONTAINING PROTEIN 8"/>
    <property type="match status" value="1"/>
</dbReference>
<dbReference type="PANTHER" id="PTHR22619">
    <property type="entry name" value="ZINC FINGER SWIM DOMAIN CONTAINING PROTEIN 4, 5, 6"/>
    <property type="match status" value="1"/>
</dbReference>
<evidence type="ECO:0000313" key="2">
    <source>
        <dbReference type="EMBL" id="CAG2069080.1"/>
    </source>
</evidence>
<name>A0ABN7PPL8_TIMPD</name>
<organism evidence="2 3">
    <name type="scientific">Timema podura</name>
    <name type="common">Walking stick</name>
    <dbReference type="NCBI Taxonomy" id="61482"/>
    <lineage>
        <taxon>Eukaryota</taxon>
        <taxon>Metazoa</taxon>
        <taxon>Ecdysozoa</taxon>
        <taxon>Arthropoda</taxon>
        <taxon>Hexapoda</taxon>
        <taxon>Insecta</taxon>
        <taxon>Pterygota</taxon>
        <taxon>Neoptera</taxon>
        <taxon>Polyneoptera</taxon>
        <taxon>Phasmatodea</taxon>
        <taxon>Timematodea</taxon>
        <taxon>Timematoidea</taxon>
        <taxon>Timematidae</taxon>
        <taxon>Timema</taxon>
    </lineage>
</organism>
<gene>
    <name evidence="2" type="ORF">TPAB3V08_LOCUS16023</name>
</gene>
<feature type="compositionally biased region" description="Polar residues" evidence="1">
    <location>
        <begin position="1"/>
        <end position="20"/>
    </location>
</feature>
<reference evidence="2" key="1">
    <citation type="submission" date="2021-03" db="EMBL/GenBank/DDBJ databases">
        <authorList>
            <person name="Tran Van P."/>
        </authorList>
    </citation>
    <scope>NUCLEOTIDE SEQUENCE</scope>
</reference>
<accession>A0ABN7PPL8</accession>